<reference evidence="3" key="1">
    <citation type="submission" date="2023-10" db="EMBL/GenBank/DDBJ databases">
        <authorList>
            <person name="Chen Y."/>
            <person name="Shah S."/>
            <person name="Dougan E. K."/>
            <person name="Thang M."/>
            <person name="Chan C."/>
        </authorList>
    </citation>
    <scope>NUCLEOTIDE SEQUENCE [LARGE SCALE GENOMIC DNA]</scope>
</reference>
<evidence type="ECO:0000256" key="2">
    <source>
        <dbReference type="SAM" id="SignalP"/>
    </source>
</evidence>
<evidence type="ECO:0000313" key="4">
    <source>
        <dbReference type="Proteomes" id="UP001189429"/>
    </source>
</evidence>
<dbReference type="Gene3D" id="1.10.287.110">
    <property type="entry name" value="DnaJ domain"/>
    <property type="match status" value="1"/>
</dbReference>
<keyword evidence="4" id="KW-1185">Reference proteome</keyword>
<keyword evidence="1" id="KW-0175">Coiled coil</keyword>
<sequence length="259" mass="27728">MFLGLLAVVVALAAVFCLIAVVFVARVEASQDAGEQFKLRQLQVVSARAHLEQQEALAREQEEVIQEAKANIEADKGADGTHPIVEVPAKAATAQPYRGEIPADNLAATAARMASALAQAPMGEGGASEQRAPGALGAMPLAFPRARSFGIVSLRSNYWVDRTRAGRAGALLSRAVGARASNAGAPFVAGGNFSAGPEAKMVALQKLQELQKIEPKEARAKEWRMLLRNWHPDKNPDNKDVATEVFQFLQKGKNLLNLQ</sequence>
<accession>A0ABN9R6J4</accession>
<name>A0ABN9R6J4_9DINO</name>
<evidence type="ECO:0008006" key="5">
    <source>
        <dbReference type="Google" id="ProtNLM"/>
    </source>
</evidence>
<feature type="chain" id="PRO_5046412717" description="J domain-containing protein" evidence="2">
    <location>
        <begin position="30"/>
        <end position="259"/>
    </location>
</feature>
<dbReference type="SUPFAM" id="SSF46565">
    <property type="entry name" value="Chaperone J-domain"/>
    <property type="match status" value="1"/>
</dbReference>
<evidence type="ECO:0000256" key="1">
    <source>
        <dbReference type="SAM" id="Coils"/>
    </source>
</evidence>
<feature type="signal peptide" evidence="2">
    <location>
        <begin position="1"/>
        <end position="29"/>
    </location>
</feature>
<organism evidence="3 4">
    <name type="scientific">Prorocentrum cordatum</name>
    <dbReference type="NCBI Taxonomy" id="2364126"/>
    <lineage>
        <taxon>Eukaryota</taxon>
        <taxon>Sar</taxon>
        <taxon>Alveolata</taxon>
        <taxon>Dinophyceae</taxon>
        <taxon>Prorocentrales</taxon>
        <taxon>Prorocentraceae</taxon>
        <taxon>Prorocentrum</taxon>
    </lineage>
</organism>
<protein>
    <recommendedName>
        <fullName evidence="5">J domain-containing protein</fullName>
    </recommendedName>
</protein>
<dbReference type="EMBL" id="CAUYUJ010005647">
    <property type="protein sequence ID" value="CAK0814462.1"/>
    <property type="molecule type" value="Genomic_DNA"/>
</dbReference>
<dbReference type="InterPro" id="IPR001623">
    <property type="entry name" value="DnaJ_domain"/>
</dbReference>
<dbReference type="CDD" id="cd06257">
    <property type="entry name" value="DnaJ"/>
    <property type="match status" value="1"/>
</dbReference>
<dbReference type="Proteomes" id="UP001189429">
    <property type="component" value="Unassembled WGS sequence"/>
</dbReference>
<dbReference type="InterPro" id="IPR036869">
    <property type="entry name" value="J_dom_sf"/>
</dbReference>
<comment type="caution">
    <text evidence="3">The sequence shown here is derived from an EMBL/GenBank/DDBJ whole genome shotgun (WGS) entry which is preliminary data.</text>
</comment>
<gene>
    <name evidence="3" type="ORF">PCOR1329_LOCUS18048</name>
</gene>
<proteinExistence type="predicted"/>
<feature type="coiled-coil region" evidence="1">
    <location>
        <begin position="51"/>
        <end position="78"/>
    </location>
</feature>
<evidence type="ECO:0000313" key="3">
    <source>
        <dbReference type="EMBL" id="CAK0814462.1"/>
    </source>
</evidence>
<keyword evidence="2" id="KW-0732">Signal</keyword>